<keyword evidence="2" id="KW-1185">Reference proteome</keyword>
<proteinExistence type="predicted"/>
<sequence length="124" mass="14340">MPPHENCCHHISKTEKSPFWKAMSNSPVSKHFNQLTSIFTYSNASLSPNSSMTTKELQEYWRNEKSQCRQVKLLFEIPSTRIVEHHLSKYVVSEKMNISDIKQISAQIPFAPRGLSTLKKFTQL</sequence>
<accession>A0A8C9FCW1</accession>
<reference evidence="1" key="1">
    <citation type="submission" date="2025-08" db="UniProtKB">
        <authorList>
            <consortium name="Ensembl"/>
        </authorList>
    </citation>
    <scope>IDENTIFICATION</scope>
</reference>
<evidence type="ECO:0000313" key="1">
    <source>
        <dbReference type="Ensembl" id="ENSPSTP00000014131.1"/>
    </source>
</evidence>
<dbReference type="Ensembl" id="ENSPSTT00000014834.1">
    <property type="protein sequence ID" value="ENSPSTP00000014131.1"/>
    <property type="gene ID" value="ENSPSTG00000009994.1"/>
</dbReference>
<evidence type="ECO:0000313" key="2">
    <source>
        <dbReference type="Proteomes" id="UP000694428"/>
    </source>
</evidence>
<organism evidence="1 2">
    <name type="scientific">Pavo cristatus</name>
    <name type="common">Indian peafowl</name>
    <name type="synonym">Blue peafowl</name>
    <dbReference type="NCBI Taxonomy" id="9049"/>
    <lineage>
        <taxon>Eukaryota</taxon>
        <taxon>Metazoa</taxon>
        <taxon>Chordata</taxon>
        <taxon>Craniata</taxon>
        <taxon>Vertebrata</taxon>
        <taxon>Euteleostomi</taxon>
        <taxon>Archelosauria</taxon>
        <taxon>Archosauria</taxon>
        <taxon>Dinosauria</taxon>
        <taxon>Saurischia</taxon>
        <taxon>Theropoda</taxon>
        <taxon>Coelurosauria</taxon>
        <taxon>Aves</taxon>
        <taxon>Neognathae</taxon>
        <taxon>Galloanserae</taxon>
        <taxon>Galliformes</taxon>
        <taxon>Phasianidae</taxon>
        <taxon>Phasianinae</taxon>
        <taxon>Pavo</taxon>
    </lineage>
</organism>
<reference evidence="1" key="2">
    <citation type="submission" date="2025-09" db="UniProtKB">
        <authorList>
            <consortium name="Ensembl"/>
        </authorList>
    </citation>
    <scope>IDENTIFICATION</scope>
</reference>
<dbReference type="AlphaFoldDB" id="A0A8C9FCW1"/>
<protein>
    <submittedName>
        <fullName evidence="1">Uncharacterized protein</fullName>
    </submittedName>
</protein>
<dbReference type="Proteomes" id="UP000694428">
    <property type="component" value="Unplaced"/>
</dbReference>
<name>A0A8C9FCW1_PAVCR</name>